<sequence length="325" mass="35830">MWHRCRYRPDMDDSLSSESFYQGAKKAAHKAMDDHGRPEYDEFALHAGVAVEKLAKAALAAKNPVYVAEIRNNSADMVMHLGGHVQLDEEKVRTVGATEAIRRLRKIGVLKADTDLDLLIEIRNGAAHAASDSTLAKGMITPLARTIETLLDELSKPLVEFWERWTDPVKNAVNEQEDQVFREVQLRMVQARHAFEDRFVGLPAEVKEGALKAPQPRKEEWFAKPMEVRDGDLLVLKTSGGNCPACGGQGLLTFEPIGHTATETTFTANGFGCYLCNFEVHGPDEMAALRKVNTPGLTTTVSVSHGPTLTPEEQARLVIGETRTG</sequence>
<gene>
    <name evidence="1" type="ORF">GCM10019016_037540</name>
</gene>
<dbReference type="Proteomes" id="UP001501455">
    <property type="component" value="Unassembled WGS sequence"/>
</dbReference>
<reference evidence="2" key="1">
    <citation type="journal article" date="2019" name="Int. J. Syst. Evol. Microbiol.">
        <title>The Global Catalogue of Microorganisms (GCM) 10K type strain sequencing project: providing services to taxonomists for standard genome sequencing and annotation.</title>
        <authorList>
            <consortium name="The Broad Institute Genomics Platform"/>
            <consortium name="The Broad Institute Genome Sequencing Center for Infectious Disease"/>
            <person name="Wu L."/>
            <person name="Ma J."/>
        </authorList>
    </citation>
    <scope>NUCLEOTIDE SEQUENCE [LARGE SCALE GENOMIC DNA]</scope>
    <source>
        <strain evidence="2">JCM 4816</strain>
    </source>
</reference>
<organism evidence="1 2">
    <name type="scientific">Streptomyces prasinosporus</name>
    <dbReference type="NCBI Taxonomy" id="68256"/>
    <lineage>
        <taxon>Bacteria</taxon>
        <taxon>Bacillati</taxon>
        <taxon>Actinomycetota</taxon>
        <taxon>Actinomycetes</taxon>
        <taxon>Kitasatosporales</taxon>
        <taxon>Streptomycetaceae</taxon>
        <taxon>Streptomyces</taxon>
        <taxon>Streptomyces albogriseolus group</taxon>
    </lineage>
</organism>
<comment type="caution">
    <text evidence="1">The sequence shown here is derived from an EMBL/GenBank/DDBJ whole genome shotgun (WGS) entry which is preliminary data.</text>
</comment>
<proteinExistence type="predicted"/>
<protein>
    <recommendedName>
        <fullName evidence="3">DUF4145 domain-containing protein</fullName>
    </recommendedName>
</protein>
<dbReference type="EMBL" id="BAAAXF010000025">
    <property type="protein sequence ID" value="GAA3496653.1"/>
    <property type="molecule type" value="Genomic_DNA"/>
</dbReference>
<name>A0ABP6TN15_9ACTN</name>
<accession>A0ABP6TN15</accession>
<keyword evidence="2" id="KW-1185">Reference proteome</keyword>
<evidence type="ECO:0008006" key="3">
    <source>
        <dbReference type="Google" id="ProtNLM"/>
    </source>
</evidence>
<evidence type="ECO:0000313" key="2">
    <source>
        <dbReference type="Proteomes" id="UP001501455"/>
    </source>
</evidence>
<evidence type="ECO:0000313" key="1">
    <source>
        <dbReference type="EMBL" id="GAA3496653.1"/>
    </source>
</evidence>